<dbReference type="OrthoDB" id="4320909at2"/>
<evidence type="ECO:0000313" key="3">
    <source>
        <dbReference type="Proteomes" id="UP000629287"/>
    </source>
</evidence>
<comment type="caution">
    <text evidence="2">The sequence shown here is derived from an EMBL/GenBank/DDBJ whole genome shotgun (WGS) entry which is preliminary data.</text>
</comment>
<sequence length="85" mass="9069">MLTDEPRTPDSRQRQLESAAVVLGLARPMVDDGACLTADQLRWIASRLVASLADVLRIAAGRCDLPPEPGGGGGYDTSRHSITRP</sequence>
<proteinExistence type="predicted"/>
<evidence type="ECO:0000313" key="2">
    <source>
        <dbReference type="EMBL" id="MBE1598622.1"/>
    </source>
</evidence>
<evidence type="ECO:0000256" key="1">
    <source>
        <dbReference type="SAM" id="MobiDB-lite"/>
    </source>
</evidence>
<reference evidence="2 3" key="1">
    <citation type="submission" date="2020-10" db="EMBL/GenBank/DDBJ databases">
        <title>Sequencing the genomes of 1000 actinobacteria strains.</title>
        <authorList>
            <person name="Klenk H.-P."/>
        </authorList>
    </citation>
    <scope>NUCLEOTIDE SEQUENCE [LARGE SCALE GENOMIC DNA]</scope>
    <source>
        <strain evidence="2 3">DSM 41803</strain>
    </source>
</reference>
<organism evidence="2 3">
    <name type="scientific">Streptomyces stelliscabiei</name>
    <dbReference type="NCBI Taxonomy" id="146820"/>
    <lineage>
        <taxon>Bacteria</taxon>
        <taxon>Bacillati</taxon>
        <taxon>Actinomycetota</taxon>
        <taxon>Actinomycetes</taxon>
        <taxon>Kitasatosporales</taxon>
        <taxon>Streptomycetaceae</taxon>
        <taxon>Streptomyces</taxon>
    </lineage>
</organism>
<accession>A0A8I0P7J0</accession>
<protein>
    <submittedName>
        <fullName evidence="2">Uncharacterized protein</fullName>
    </submittedName>
</protein>
<dbReference type="RefSeq" id="WP_046919014.1">
    <property type="nucleotide sequence ID" value="NZ_JADBGF010000001.1"/>
</dbReference>
<dbReference type="Proteomes" id="UP000629287">
    <property type="component" value="Unassembled WGS sequence"/>
</dbReference>
<name>A0A8I0P7J0_9ACTN</name>
<feature type="region of interest" description="Disordered" evidence="1">
    <location>
        <begin position="64"/>
        <end position="85"/>
    </location>
</feature>
<keyword evidence="3" id="KW-1185">Reference proteome</keyword>
<dbReference type="GeneID" id="86829314"/>
<dbReference type="EMBL" id="JADBGF010000001">
    <property type="protein sequence ID" value="MBE1598622.1"/>
    <property type="molecule type" value="Genomic_DNA"/>
</dbReference>
<gene>
    <name evidence="2" type="ORF">H4687_004751</name>
</gene>
<dbReference type="AlphaFoldDB" id="A0A8I0P7J0"/>